<accession>A0A0N0LTQ5</accession>
<dbReference type="EMBL" id="JNOC01000042">
    <property type="protein sequence ID" value="KPH55499.1"/>
    <property type="molecule type" value="Genomic_DNA"/>
</dbReference>
<reference evidence="1 2" key="1">
    <citation type="submission" date="2014-06" db="EMBL/GenBank/DDBJ databases">
        <title>Helicobacter pullorum isolates in fresh chicken meat - phenotypic and genotypic features.</title>
        <authorList>
            <person name="Borges V."/>
            <person name="Santos A."/>
            <person name="Correia C.B."/>
            <person name="Saraiva M."/>
            <person name="Menard A."/>
            <person name="Vieira L."/>
            <person name="Sampaio D.A."/>
            <person name="Gomes J.P."/>
            <person name="Oleastro M."/>
        </authorList>
    </citation>
    <scope>NUCLEOTIDE SEQUENCE [LARGE SCALE GENOMIC DNA]</scope>
    <source>
        <strain evidence="1 2">229334/12</strain>
    </source>
</reference>
<evidence type="ECO:0000313" key="2">
    <source>
        <dbReference type="Proteomes" id="UP000037997"/>
    </source>
</evidence>
<dbReference type="AlphaFoldDB" id="A0A0N0LTQ5"/>
<sequence>MDYKEVFNLVFKIYNANNKAEEALALKKLKELIESIEEQKLSEDISDKDCQLSLLLDGILGMIDTGKKDFMLLSIDSYSQYSNQTISRP</sequence>
<protein>
    <submittedName>
        <fullName evidence="1">Uncharacterized protein</fullName>
    </submittedName>
</protein>
<dbReference type="Proteomes" id="UP000037997">
    <property type="component" value="Unassembled WGS sequence"/>
</dbReference>
<proteinExistence type="predicted"/>
<gene>
    <name evidence="1" type="ORF">HPU229334_08085</name>
</gene>
<dbReference type="PATRIC" id="fig|35818.11.peg.1597"/>
<dbReference type="RefSeq" id="WP_005022139.1">
    <property type="nucleotide sequence ID" value="NZ_CABKNZ010000042.1"/>
</dbReference>
<comment type="caution">
    <text evidence="1">The sequence shown here is derived from an EMBL/GenBank/DDBJ whole genome shotgun (WGS) entry which is preliminary data.</text>
</comment>
<name>A0A0N0LTQ5_9HELI</name>
<organism evidence="1 2">
    <name type="scientific">Helicobacter pullorum</name>
    <dbReference type="NCBI Taxonomy" id="35818"/>
    <lineage>
        <taxon>Bacteria</taxon>
        <taxon>Pseudomonadati</taxon>
        <taxon>Campylobacterota</taxon>
        <taxon>Epsilonproteobacteria</taxon>
        <taxon>Campylobacterales</taxon>
        <taxon>Helicobacteraceae</taxon>
        <taxon>Helicobacter</taxon>
    </lineage>
</organism>
<evidence type="ECO:0000313" key="1">
    <source>
        <dbReference type="EMBL" id="KPH55499.1"/>
    </source>
</evidence>